<dbReference type="AlphaFoldDB" id="A0A3B0U9K0"/>
<dbReference type="EMBL" id="UOER01000680">
    <property type="protein sequence ID" value="VAW27108.1"/>
    <property type="molecule type" value="Genomic_DNA"/>
</dbReference>
<dbReference type="GO" id="GO:0030313">
    <property type="term" value="C:cell envelope"/>
    <property type="evidence" value="ECO:0007669"/>
    <property type="project" value="TreeGrafter"/>
</dbReference>
<dbReference type="InterPro" id="IPR051909">
    <property type="entry name" value="MFP_Cation_Efflux"/>
</dbReference>
<feature type="non-terminal residue" evidence="2">
    <location>
        <position position="1"/>
    </location>
</feature>
<proteinExistence type="predicted"/>
<evidence type="ECO:0000313" key="2">
    <source>
        <dbReference type="EMBL" id="VAW27108.1"/>
    </source>
</evidence>
<organism evidence="2">
    <name type="scientific">hydrothermal vent metagenome</name>
    <dbReference type="NCBI Taxonomy" id="652676"/>
    <lineage>
        <taxon>unclassified sequences</taxon>
        <taxon>metagenomes</taxon>
        <taxon>ecological metagenomes</taxon>
    </lineage>
</organism>
<gene>
    <name evidence="2" type="ORF">MNBD_BACTEROID04-612</name>
</gene>
<keyword evidence="1" id="KW-0813">Transport</keyword>
<reference evidence="2" key="1">
    <citation type="submission" date="2018-06" db="EMBL/GenBank/DDBJ databases">
        <authorList>
            <person name="Zhirakovskaya E."/>
        </authorList>
    </citation>
    <scope>NUCLEOTIDE SEQUENCE</scope>
</reference>
<accession>A0A3B0U9K0</accession>
<name>A0A3B0U9K0_9ZZZZ</name>
<dbReference type="GO" id="GO:0060003">
    <property type="term" value="P:copper ion export"/>
    <property type="evidence" value="ECO:0007669"/>
    <property type="project" value="TreeGrafter"/>
</dbReference>
<protein>
    <submittedName>
        <fullName evidence="2">Probable Co/Zn/Cd efflux system membrane fusion protein</fullName>
    </submittedName>
</protein>
<dbReference type="Gene3D" id="2.40.420.20">
    <property type="match status" value="1"/>
</dbReference>
<evidence type="ECO:0000256" key="1">
    <source>
        <dbReference type="ARBA" id="ARBA00022448"/>
    </source>
</evidence>
<dbReference type="Gene3D" id="2.40.30.170">
    <property type="match status" value="1"/>
</dbReference>
<dbReference type="PANTHER" id="PTHR30097:SF4">
    <property type="entry name" value="SLR6042 PROTEIN"/>
    <property type="match status" value="1"/>
</dbReference>
<sequence length="227" mass="25736">KNYLKAESDYKSTLALSNGLSHKLKMININPLNVKAGKITSIVPIYAPISGSVTAVYTNVGEFMNASDVLLEIINNEHKHLELIVFEKEILKIREKQPILFKIPESSTKKYKAAVYLVGKSIDKNRTVRVHGHLENEDVPFIVGMFVEAEIITNSIKKQAIPIEAVIEKDNEYFVLVLKEKNDETYKFEKIKISIGEKNENWIEILGKNIENKQILIKGAFLPLEKG</sequence>
<dbReference type="SUPFAM" id="SSF111369">
    <property type="entry name" value="HlyD-like secretion proteins"/>
    <property type="match status" value="1"/>
</dbReference>
<dbReference type="PANTHER" id="PTHR30097">
    <property type="entry name" value="CATION EFFLUX SYSTEM PROTEIN CUSB"/>
    <property type="match status" value="1"/>
</dbReference>
<dbReference type="GO" id="GO:0015679">
    <property type="term" value="P:plasma membrane copper ion transport"/>
    <property type="evidence" value="ECO:0007669"/>
    <property type="project" value="TreeGrafter"/>
</dbReference>